<dbReference type="KEGG" id="ppj:RK21_00012"/>
<dbReference type="Proteomes" id="UP000218102">
    <property type="component" value="Unassembled WGS sequence"/>
</dbReference>
<comment type="caution">
    <text evidence="1">The sequence shown here is derived from an EMBL/GenBank/DDBJ whole genome shotgun (WGS) entry which is preliminary data.</text>
</comment>
<evidence type="ECO:0000313" key="2">
    <source>
        <dbReference type="EMBL" id="PLV15769.1"/>
    </source>
</evidence>
<dbReference type="AlphaFoldDB" id="A0A0B5K525"/>
<name>A0A0B5K525_PSEDL</name>
<dbReference type="EMBL" id="PJCJ01000003">
    <property type="protein sequence ID" value="PLV15769.1"/>
    <property type="molecule type" value="Genomic_DNA"/>
</dbReference>
<reference evidence="1 3" key="1">
    <citation type="submission" date="2017-09" db="EMBL/GenBank/DDBJ databases">
        <authorList>
            <person name="Ehlers B."/>
            <person name="Leendertz F.H."/>
        </authorList>
    </citation>
    <scope>NUCLEOTIDE SEQUENCE [LARGE SCALE GENOMIC DNA]</scope>
    <source>
        <strain evidence="1 3">DJ-1</strain>
    </source>
</reference>
<accession>A0A0B5K525</accession>
<evidence type="ECO:0000313" key="4">
    <source>
        <dbReference type="Proteomes" id="UP000234744"/>
    </source>
</evidence>
<reference evidence="2 4" key="2">
    <citation type="submission" date="2017-12" db="EMBL/GenBank/DDBJ databases">
        <title>Detection of the carbapenemase gene blaVIM-5 in members of the Pseudomonas putida group isolated from polluted Nigerian wetlands.</title>
        <authorList>
            <person name="Adelowo O."/>
            <person name="Vollmers J."/>
            <person name="Maeusezahl I."/>
            <person name="Kaster A.-K."/>
            <person name="Mueller J.A."/>
        </authorList>
    </citation>
    <scope>NUCLEOTIDE SEQUENCE [LARGE SCALE GENOMIC DNA]</scope>
    <source>
        <strain evidence="2 4">MR69</strain>
    </source>
</reference>
<dbReference type="Proteomes" id="UP000234744">
    <property type="component" value="Unassembled WGS sequence"/>
</dbReference>
<dbReference type="InterPro" id="IPR036624">
    <property type="entry name" value="Hcp1-lik_sf"/>
</dbReference>
<evidence type="ECO:0000313" key="1">
    <source>
        <dbReference type="EMBL" id="PBJ95325.1"/>
    </source>
</evidence>
<organism evidence="1 3">
    <name type="scientific">Pseudomonas plecoglossicida</name>
    <dbReference type="NCBI Taxonomy" id="70775"/>
    <lineage>
        <taxon>Bacteria</taxon>
        <taxon>Pseudomonadati</taxon>
        <taxon>Pseudomonadota</taxon>
        <taxon>Gammaproteobacteria</taxon>
        <taxon>Pseudomonadales</taxon>
        <taxon>Pseudomonadaceae</taxon>
        <taxon>Pseudomonas</taxon>
    </lineage>
</organism>
<protein>
    <submittedName>
        <fullName evidence="1">Type VI secretion system tube protein Hcp</fullName>
    </submittedName>
</protein>
<dbReference type="InterPro" id="IPR008514">
    <property type="entry name" value="T6SS_Hcp"/>
</dbReference>
<dbReference type="InterPro" id="IPR053165">
    <property type="entry name" value="HSI-I_assembly_Hcp1"/>
</dbReference>
<dbReference type="PANTHER" id="PTHR36152">
    <property type="entry name" value="CYTOPLASMIC PROTEIN-RELATED"/>
    <property type="match status" value="1"/>
</dbReference>
<dbReference type="Gene3D" id="2.30.110.20">
    <property type="entry name" value="Hcp1-like"/>
    <property type="match status" value="1"/>
</dbReference>
<dbReference type="EMBL" id="NTME01000010">
    <property type="protein sequence ID" value="PBJ95325.1"/>
    <property type="molecule type" value="Genomic_DNA"/>
</dbReference>
<dbReference type="PANTHER" id="PTHR36152:SF5">
    <property type="entry name" value="PROTEIN HCP1"/>
    <property type="match status" value="1"/>
</dbReference>
<proteinExistence type="predicted"/>
<sequence>MAFDAYIQIDNIPGEALDAQYSKWIEVLGYDFGVSQSTSATASSTGGATSGRTSVTNFTFTKYLDSASCKLMEASCTGQHLKEVKLALCRAGGDKLKYYEIILEEVIIAEYSQSVDTGVPLEVVQLNYGRIKTTYTQQRRIDGAGGGNIAGGWDRIGNKKYA</sequence>
<keyword evidence="4" id="KW-1185">Reference proteome</keyword>
<gene>
    <name evidence="1" type="ORF">CMV24_13105</name>
    <name evidence="2" type="ORF">CXG47_08045</name>
</gene>
<dbReference type="Pfam" id="PF05638">
    <property type="entry name" value="T6SS_HCP"/>
    <property type="match status" value="1"/>
</dbReference>
<dbReference type="STRING" id="1215115.GCA_000688275_01469"/>
<dbReference type="NCBIfam" id="TIGR03344">
    <property type="entry name" value="VI_effect_Hcp1"/>
    <property type="match status" value="1"/>
</dbReference>
<dbReference type="SUPFAM" id="SSF141452">
    <property type="entry name" value="Hcp1-like"/>
    <property type="match status" value="1"/>
</dbReference>
<evidence type="ECO:0000313" key="3">
    <source>
        <dbReference type="Proteomes" id="UP000218102"/>
    </source>
</evidence>
<dbReference type="RefSeq" id="WP_023663075.1">
    <property type="nucleotide sequence ID" value="NZ_CP010359.1"/>
</dbReference>